<reference evidence="6" key="2">
    <citation type="submission" date="2025-09" db="UniProtKB">
        <authorList>
            <consortium name="Ensembl"/>
        </authorList>
    </citation>
    <scope>IDENTIFICATION</scope>
</reference>
<evidence type="ECO:0000313" key="6">
    <source>
        <dbReference type="Ensembl" id="ENSPTXP00000021969.1"/>
    </source>
</evidence>
<dbReference type="InterPro" id="IPR013106">
    <property type="entry name" value="Ig_V-set"/>
</dbReference>
<evidence type="ECO:0000256" key="4">
    <source>
        <dbReference type="SAM" id="SignalP"/>
    </source>
</evidence>
<dbReference type="GO" id="GO:0019814">
    <property type="term" value="C:immunoglobulin complex"/>
    <property type="evidence" value="ECO:0007669"/>
    <property type="project" value="UniProtKB-KW"/>
</dbReference>
<evidence type="ECO:0000256" key="2">
    <source>
        <dbReference type="ARBA" id="ARBA00023130"/>
    </source>
</evidence>
<feature type="domain" description="Ig-like" evidence="5">
    <location>
        <begin position="21"/>
        <end position="119"/>
    </location>
</feature>
<sequence length="119" mass="13167">MEWTSLACFILLFPACSSSSPTIIESGGDIKRPGESIKLTCTVSGFSVAESYMDWIRQRPGEGLEWIGRVAKSGSVYYNSILQNQLTFTRDTSKNQVFVQVNGLKPEDTALYSCVNNTQ</sequence>
<feature type="signal peptide" evidence="4">
    <location>
        <begin position="1"/>
        <end position="18"/>
    </location>
</feature>
<keyword evidence="4" id="KW-0732">Signal</keyword>
<dbReference type="InterPro" id="IPR013783">
    <property type="entry name" value="Ig-like_fold"/>
</dbReference>
<accession>A0A670ZGP5</accession>
<evidence type="ECO:0000256" key="3">
    <source>
        <dbReference type="ARBA" id="ARBA00043265"/>
    </source>
</evidence>
<dbReference type="Proteomes" id="UP000472273">
    <property type="component" value="Unplaced"/>
</dbReference>
<keyword evidence="1" id="KW-0391">Immunity</keyword>
<dbReference type="GO" id="GO:0002250">
    <property type="term" value="P:adaptive immune response"/>
    <property type="evidence" value="ECO:0007669"/>
    <property type="project" value="UniProtKB-KW"/>
</dbReference>
<keyword evidence="3" id="KW-1280">Immunoglobulin</keyword>
<dbReference type="AlphaFoldDB" id="A0A670ZGP5"/>
<dbReference type="OMA" id="WWHHANC"/>
<dbReference type="Ensembl" id="ENSPTXT00000022642.1">
    <property type="protein sequence ID" value="ENSPTXP00000021969.1"/>
    <property type="gene ID" value="ENSPTXG00000015198.1"/>
</dbReference>
<dbReference type="Pfam" id="PF07686">
    <property type="entry name" value="V-set"/>
    <property type="match status" value="1"/>
</dbReference>
<dbReference type="PROSITE" id="PS50835">
    <property type="entry name" value="IG_LIKE"/>
    <property type="match status" value="1"/>
</dbReference>
<organism evidence="6 7">
    <name type="scientific">Pseudonaja textilis</name>
    <name type="common">Eastern brown snake</name>
    <dbReference type="NCBI Taxonomy" id="8673"/>
    <lineage>
        <taxon>Eukaryota</taxon>
        <taxon>Metazoa</taxon>
        <taxon>Chordata</taxon>
        <taxon>Craniata</taxon>
        <taxon>Vertebrata</taxon>
        <taxon>Euteleostomi</taxon>
        <taxon>Lepidosauria</taxon>
        <taxon>Squamata</taxon>
        <taxon>Bifurcata</taxon>
        <taxon>Unidentata</taxon>
        <taxon>Episquamata</taxon>
        <taxon>Toxicofera</taxon>
        <taxon>Serpentes</taxon>
        <taxon>Colubroidea</taxon>
        <taxon>Elapidae</taxon>
        <taxon>Hydrophiinae</taxon>
        <taxon>Pseudonaja</taxon>
    </lineage>
</organism>
<reference evidence="6" key="1">
    <citation type="submission" date="2025-08" db="UniProtKB">
        <authorList>
            <consortium name="Ensembl"/>
        </authorList>
    </citation>
    <scope>IDENTIFICATION</scope>
</reference>
<dbReference type="Gene3D" id="2.60.40.10">
    <property type="entry name" value="Immunoglobulins"/>
    <property type="match status" value="1"/>
</dbReference>
<protein>
    <recommendedName>
        <fullName evidence="5">Ig-like domain-containing protein</fullName>
    </recommendedName>
</protein>
<dbReference type="SMART" id="SM00406">
    <property type="entry name" value="IGv"/>
    <property type="match status" value="1"/>
</dbReference>
<dbReference type="GO" id="GO:0005576">
    <property type="term" value="C:extracellular region"/>
    <property type="evidence" value="ECO:0007669"/>
    <property type="project" value="UniProtKB-ARBA"/>
</dbReference>
<dbReference type="InterPro" id="IPR007110">
    <property type="entry name" value="Ig-like_dom"/>
</dbReference>
<keyword evidence="7" id="KW-1185">Reference proteome</keyword>
<name>A0A670ZGP5_PSETE</name>
<dbReference type="GeneTree" id="ENSGT01150000287008"/>
<dbReference type="PANTHER" id="PTHR23266">
    <property type="entry name" value="IMMUNOGLOBULIN HEAVY CHAIN"/>
    <property type="match status" value="1"/>
</dbReference>
<dbReference type="InterPro" id="IPR036179">
    <property type="entry name" value="Ig-like_dom_sf"/>
</dbReference>
<evidence type="ECO:0000313" key="7">
    <source>
        <dbReference type="Proteomes" id="UP000472273"/>
    </source>
</evidence>
<feature type="chain" id="PRO_5025341264" description="Ig-like domain-containing protein" evidence="4">
    <location>
        <begin position="19"/>
        <end position="119"/>
    </location>
</feature>
<evidence type="ECO:0000259" key="5">
    <source>
        <dbReference type="PROSITE" id="PS50835"/>
    </source>
</evidence>
<dbReference type="SUPFAM" id="SSF48726">
    <property type="entry name" value="Immunoglobulin"/>
    <property type="match status" value="1"/>
</dbReference>
<dbReference type="InterPro" id="IPR050199">
    <property type="entry name" value="IgHV"/>
</dbReference>
<evidence type="ECO:0000256" key="1">
    <source>
        <dbReference type="ARBA" id="ARBA00022859"/>
    </source>
</evidence>
<proteinExistence type="predicted"/>
<keyword evidence="2" id="KW-1064">Adaptive immunity</keyword>